<keyword evidence="6 12" id="KW-0347">Helicase</keyword>
<dbReference type="GO" id="GO:0043138">
    <property type="term" value="F:3'-5' DNA helicase activity"/>
    <property type="evidence" value="ECO:0007669"/>
    <property type="project" value="UniProtKB-EC"/>
</dbReference>
<keyword evidence="9 12" id="KW-0238">DNA-binding</keyword>
<dbReference type="CDD" id="cd17929">
    <property type="entry name" value="DEXHc_priA"/>
    <property type="match status" value="1"/>
</dbReference>
<feature type="binding site" evidence="12">
    <location>
        <position position="517"/>
    </location>
    <ligand>
        <name>Zn(2+)</name>
        <dbReference type="ChEBI" id="CHEBI:29105"/>
        <label>2</label>
    </ligand>
</feature>
<feature type="binding site" evidence="12">
    <location>
        <position position="496"/>
    </location>
    <ligand>
        <name>Zn(2+)</name>
        <dbReference type="ChEBI" id="CHEBI:29105"/>
        <label>2</label>
    </ligand>
</feature>
<keyword evidence="10 12" id="KW-0413">Isomerase</keyword>
<dbReference type="CDD" id="cd18804">
    <property type="entry name" value="SF2_C_priA"/>
    <property type="match status" value="1"/>
</dbReference>
<comment type="cofactor">
    <cofactor evidence="12">
        <name>Zn(2+)</name>
        <dbReference type="ChEBI" id="CHEBI:29105"/>
    </cofactor>
    <text evidence="12">Binds 2 zinc ions per subunit.</text>
</comment>
<comment type="function">
    <text evidence="12">Initiates the restart of stalled replication forks, which reloads the replicative helicase on sites other than the origin of replication. Recognizes and binds to abandoned replication forks and remodels them to uncover a helicase loading site. Promotes assembly of the primosome at these replication forks.</text>
</comment>
<comment type="caution">
    <text evidence="15">The sequence shown here is derived from an EMBL/GenBank/DDBJ whole genome shotgun (WGS) entry which is preliminary data.</text>
</comment>
<keyword evidence="2 12" id="KW-0235">DNA replication</keyword>
<evidence type="ECO:0000256" key="9">
    <source>
        <dbReference type="ARBA" id="ARBA00023125"/>
    </source>
</evidence>
<dbReference type="EMBL" id="JAYKOT010000003">
    <property type="protein sequence ID" value="MEB3429506.1"/>
    <property type="molecule type" value="Genomic_DNA"/>
</dbReference>
<dbReference type="GO" id="GO:0003677">
    <property type="term" value="F:DNA binding"/>
    <property type="evidence" value="ECO:0007669"/>
    <property type="project" value="UniProtKB-UniRule"/>
</dbReference>
<dbReference type="InterPro" id="IPR040498">
    <property type="entry name" value="PriA_CRR"/>
</dbReference>
<evidence type="ECO:0000256" key="2">
    <source>
        <dbReference type="ARBA" id="ARBA00022705"/>
    </source>
</evidence>
<comment type="catalytic activity">
    <reaction evidence="11 12">
        <text>ATP + H2O = ADP + phosphate + H(+)</text>
        <dbReference type="Rhea" id="RHEA:13065"/>
        <dbReference type="ChEBI" id="CHEBI:15377"/>
        <dbReference type="ChEBI" id="CHEBI:15378"/>
        <dbReference type="ChEBI" id="CHEBI:30616"/>
        <dbReference type="ChEBI" id="CHEBI:43474"/>
        <dbReference type="ChEBI" id="CHEBI:456216"/>
        <dbReference type="EC" id="5.6.2.4"/>
    </reaction>
</comment>
<dbReference type="RefSeq" id="WP_324619691.1">
    <property type="nucleotide sequence ID" value="NZ_JAYKOT010000003.1"/>
</dbReference>
<comment type="catalytic activity">
    <reaction evidence="12">
        <text>Couples ATP hydrolysis with the unwinding of duplex DNA by translocating in the 3'-5' direction.</text>
        <dbReference type="EC" id="5.6.2.4"/>
    </reaction>
</comment>
<reference evidence="15 16" key="1">
    <citation type="submission" date="2024-01" db="EMBL/GenBank/DDBJ databases">
        <title>Complete genome sequence of Citroniella saccharovorans strain M6.X9, isolated from human fecal sample.</title>
        <authorList>
            <person name="Cheng G."/>
            <person name="Westerholm M."/>
            <person name="Schnurer A."/>
        </authorList>
    </citation>
    <scope>NUCLEOTIDE SEQUENCE [LARGE SCALE GENOMIC DNA]</scope>
    <source>
        <strain evidence="15 16">DSM 29873</strain>
    </source>
</reference>
<feature type="domain" description="Helicase C-terminal" evidence="14">
    <location>
        <begin position="512"/>
        <end position="675"/>
    </location>
</feature>
<dbReference type="AlphaFoldDB" id="A0AAW9MTL4"/>
<dbReference type="FunFam" id="3.40.50.300:FF:000489">
    <property type="entry name" value="Primosome assembly protein PriA"/>
    <property type="match status" value="1"/>
</dbReference>
<dbReference type="GO" id="GO:0005524">
    <property type="term" value="F:ATP binding"/>
    <property type="evidence" value="ECO:0007669"/>
    <property type="project" value="UniProtKB-UniRule"/>
</dbReference>
<comment type="subunit">
    <text evidence="12">Component of the replication restart primosome.</text>
</comment>
<evidence type="ECO:0000256" key="7">
    <source>
        <dbReference type="ARBA" id="ARBA00022833"/>
    </source>
</evidence>
<organism evidence="15 16">
    <name type="scientific">Citroniella saccharovorans</name>
    <dbReference type="NCBI Taxonomy" id="2053367"/>
    <lineage>
        <taxon>Bacteria</taxon>
        <taxon>Bacillati</taxon>
        <taxon>Bacillota</taxon>
        <taxon>Tissierellia</taxon>
        <taxon>Tissierellales</taxon>
        <taxon>Peptoniphilaceae</taxon>
        <taxon>Citroniella</taxon>
    </lineage>
</organism>
<feature type="binding site" evidence="12">
    <location>
        <position position="499"/>
    </location>
    <ligand>
        <name>Zn(2+)</name>
        <dbReference type="ChEBI" id="CHEBI:29105"/>
        <label>2</label>
    </ligand>
</feature>
<dbReference type="EC" id="5.6.2.4" evidence="12"/>
<evidence type="ECO:0000259" key="13">
    <source>
        <dbReference type="PROSITE" id="PS51192"/>
    </source>
</evidence>
<dbReference type="GO" id="GO:0006310">
    <property type="term" value="P:DNA recombination"/>
    <property type="evidence" value="ECO:0007669"/>
    <property type="project" value="InterPro"/>
</dbReference>
<evidence type="ECO:0000256" key="8">
    <source>
        <dbReference type="ARBA" id="ARBA00022840"/>
    </source>
</evidence>
<dbReference type="SMART" id="SM00487">
    <property type="entry name" value="DEXDc"/>
    <property type="match status" value="1"/>
</dbReference>
<comment type="similarity">
    <text evidence="12">Belongs to the helicase family. PriA subfamily.</text>
</comment>
<dbReference type="InterPro" id="IPR011545">
    <property type="entry name" value="DEAD/DEAH_box_helicase_dom"/>
</dbReference>
<keyword evidence="3 12" id="KW-0479">Metal-binding</keyword>
<dbReference type="InterPro" id="IPR001650">
    <property type="entry name" value="Helicase_C-like"/>
</dbReference>
<dbReference type="PANTHER" id="PTHR30580">
    <property type="entry name" value="PRIMOSOMAL PROTEIN N"/>
    <property type="match status" value="1"/>
</dbReference>
<dbReference type="Gene3D" id="3.40.50.300">
    <property type="entry name" value="P-loop containing nucleotide triphosphate hydrolases"/>
    <property type="match status" value="2"/>
</dbReference>
<dbReference type="Pfam" id="PF00270">
    <property type="entry name" value="DEAD"/>
    <property type="match status" value="1"/>
</dbReference>
<dbReference type="InterPro" id="IPR042115">
    <property type="entry name" value="PriA_3primeBD_sf"/>
</dbReference>
<dbReference type="InterPro" id="IPR041222">
    <property type="entry name" value="PriA_3primeBD"/>
</dbReference>
<dbReference type="InterPro" id="IPR027417">
    <property type="entry name" value="P-loop_NTPase"/>
</dbReference>
<feature type="binding site" evidence="12">
    <location>
        <position position="530"/>
    </location>
    <ligand>
        <name>Zn(2+)</name>
        <dbReference type="ChEBI" id="CHEBI:29105"/>
        <label>1</label>
    </ligand>
</feature>
<dbReference type="InterPro" id="IPR005259">
    <property type="entry name" value="PriA"/>
</dbReference>
<dbReference type="Gene3D" id="3.40.1440.60">
    <property type="entry name" value="PriA, 3(prime) DNA-binding domain"/>
    <property type="match status" value="1"/>
</dbReference>
<dbReference type="GO" id="GO:1990077">
    <property type="term" value="C:primosome complex"/>
    <property type="evidence" value="ECO:0007669"/>
    <property type="project" value="UniProtKB-UniRule"/>
</dbReference>
<evidence type="ECO:0000313" key="15">
    <source>
        <dbReference type="EMBL" id="MEB3429506.1"/>
    </source>
</evidence>
<dbReference type="PROSITE" id="PS51194">
    <property type="entry name" value="HELICASE_CTER"/>
    <property type="match status" value="1"/>
</dbReference>
<dbReference type="Pfam" id="PF00271">
    <property type="entry name" value="Helicase_C"/>
    <property type="match status" value="1"/>
</dbReference>
<dbReference type="SMART" id="SM00490">
    <property type="entry name" value="HELICc"/>
    <property type="match status" value="1"/>
</dbReference>
<evidence type="ECO:0000256" key="12">
    <source>
        <dbReference type="HAMAP-Rule" id="MF_00983"/>
    </source>
</evidence>
<dbReference type="Pfam" id="PF18319">
    <property type="entry name" value="Zn_ribbon_PriA"/>
    <property type="match status" value="1"/>
</dbReference>
<feature type="domain" description="Helicase ATP-binding" evidence="13">
    <location>
        <begin position="260"/>
        <end position="425"/>
    </location>
</feature>
<evidence type="ECO:0000256" key="1">
    <source>
        <dbReference type="ARBA" id="ARBA00022515"/>
    </source>
</evidence>
<dbReference type="GO" id="GO:0006302">
    <property type="term" value="P:double-strand break repair"/>
    <property type="evidence" value="ECO:0007669"/>
    <property type="project" value="InterPro"/>
</dbReference>
<gene>
    <name evidence="12 15" type="primary">priA</name>
    <name evidence="15" type="ORF">VLK81_05690</name>
</gene>
<dbReference type="GO" id="GO:0006270">
    <property type="term" value="P:DNA replication initiation"/>
    <property type="evidence" value="ECO:0007669"/>
    <property type="project" value="TreeGrafter"/>
</dbReference>
<keyword evidence="16" id="KW-1185">Reference proteome</keyword>
<dbReference type="PANTHER" id="PTHR30580:SF1">
    <property type="entry name" value="COMF OPERON PROTEIN 1"/>
    <property type="match status" value="1"/>
</dbReference>
<dbReference type="Proteomes" id="UP001357733">
    <property type="component" value="Unassembled WGS sequence"/>
</dbReference>
<dbReference type="InterPro" id="IPR014001">
    <property type="entry name" value="Helicase_ATP-bd"/>
</dbReference>
<feature type="binding site" evidence="12">
    <location>
        <position position="514"/>
    </location>
    <ligand>
        <name>Zn(2+)</name>
        <dbReference type="ChEBI" id="CHEBI:29105"/>
        <label>2</label>
    </ligand>
</feature>
<dbReference type="InterPro" id="IPR041236">
    <property type="entry name" value="PriA_C"/>
</dbReference>
<dbReference type="Pfam" id="PF17764">
    <property type="entry name" value="PriA_3primeBD"/>
    <property type="match status" value="1"/>
</dbReference>
<dbReference type="GO" id="GO:0006269">
    <property type="term" value="P:DNA replication, synthesis of primer"/>
    <property type="evidence" value="ECO:0007669"/>
    <property type="project" value="UniProtKB-KW"/>
</dbReference>
<keyword evidence="7 12" id="KW-0862">Zinc</keyword>
<evidence type="ECO:0000256" key="4">
    <source>
        <dbReference type="ARBA" id="ARBA00022741"/>
    </source>
</evidence>
<name>A0AAW9MTL4_9FIRM</name>
<proteinExistence type="inferred from homology"/>
<protein>
    <recommendedName>
        <fullName evidence="12">Replication restart protein PriA</fullName>
    </recommendedName>
    <alternativeName>
        <fullName evidence="12">ATP-dependent DNA helicase PriA</fullName>
        <ecNumber evidence="12">5.6.2.4</ecNumber>
    </alternativeName>
    <alternativeName>
        <fullName evidence="12">DNA 3'-5' helicase PriA</fullName>
    </alternativeName>
</protein>
<sequence length="781" mass="90768">MYVGVVLKSKTRLTDKIYTYKVLEKYEKLELLGRRVIVPFGLGNKKRIGLVVESYNSINSDFKVKTFLEVIDDSPIISKEMLEIAKFMKEEYLSDFSSAIRTVLPPVDIVRINEYYVYTDSKKEGFFKEAKSKDEIIKSGISEEDFLKLIEDGIITVKYDLKTNVSRNLVTYYEFLNKDGIQNRAFTQKKIIDYIESNKIVERKKILEVFPSSSSSIKALIERSNIKVIVKEELRRLVDKNPSISRKTLKDYQKNVIDEIQRSSFEKPFLIHGVTGSGKTEIYLSLSESVIDSGKKVIILVPEISLTPQTIKRFQERFDKVAVYHSKLSFSEKFDQWRLIKENKVDIVIGTRSAIFSPFKDLGLIIIDEEHELSFISDKNPKYDALDIAKFRMNYNNAKLILGSATPRISSYYKALKGDYRLFTLKNRATGFSLPSVEMVDMRIELMEKNYSMISKRLKEEIENSLRSKKQVILFINKRGHTSFIFCRKCGYILKCEACDSSMTYHKNKDISICHFCGRTKEKPIICPSCGSKFIKEFGAGTERLEEIVKEEFPYANVARMDRDTMIRKNSYTKIYEDMKNHKINILIGTQMLSKGFDFEKVNLVGIVSSDISLNIPDYRANERTFQLLTQVAGRSGRFGEGKVILQTYQPENIVLQSAKNQDYESFFNYEIKIREKLNFPPFYNIILLRVMNEKRIKTFDKALEITKLLGRELGNKAEINGPNPSVVERINNWYRFNIIIKTNEYLDDVKKVISEKIIENESFTKGEFRLYYMINPLSFY</sequence>
<dbReference type="GO" id="GO:0008270">
    <property type="term" value="F:zinc ion binding"/>
    <property type="evidence" value="ECO:0007669"/>
    <property type="project" value="UniProtKB-UniRule"/>
</dbReference>
<evidence type="ECO:0000256" key="3">
    <source>
        <dbReference type="ARBA" id="ARBA00022723"/>
    </source>
</evidence>
<evidence type="ECO:0000259" key="14">
    <source>
        <dbReference type="PROSITE" id="PS51194"/>
    </source>
</evidence>
<evidence type="ECO:0000256" key="10">
    <source>
        <dbReference type="ARBA" id="ARBA00023235"/>
    </source>
</evidence>
<dbReference type="PROSITE" id="PS51192">
    <property type="entry name" value="HELICASE_ATP_BIND_1"/>
    <property type="match status" value="1"/>
</dbReference>
<dbReference type="SUPFAM" id="SSF52540">
    <property type="entry name" value="P-loop containing nucleoside triphosphate hydrolases"/>
    <property type="match status" value="2"/>
</dbReference>
<feature type="binding site" evidence="12">
    <location>
        <position position="490"/>
    </location>
    <ligand>
        <name>Zn(2+)</name>
        <dbReference type="ChEBI" id="CHEBI:29105"/>
        <label>1</label>
    </ligand>
</feature>
<evidence type="ECO:0000256" key="6">
    <source>
        <dbReference type="ARBA" id="ARBA00022806"/>
    </source>
</evidence>
<dbReference type="GO" id="GO:0016787">
    <property type="term" value="F:hydrolase activity"/>
    <property type="evidence" value="ECO:0007669"/>
    <property type="project" value="UniProtKB-KW"/>
</dbReference>
<keyword evidence="1 12" id="KW-0639">Primosome</keyword>
<dbReference type="HAMAP" id="MF_00983">
    <property type="entry name" value="PriA"/>
    <property type="match status" value="1"/>
</dbReference>
<dbReference type="NCBIfam" id="TIGR00595">
    <property type="entry name" value="priA"/>
    <property type="match status" value="1"/>
</dbReference>
<keyword evidence="4 12" id="KW-0547">Nucleotide-binding</keyword>
<feature type="binding site" evidence="12">
    <location>
        <position position="487"/>
    </location>
    <ligand>
        <name>Zn(2+)</name>
        <dbReference type="ChEBI" id="CHEBI:29105"/>
        <label>1</label>
    </ligand>
</feature>
<evidence type="ECO:0000256" key="5">
    <source>
        <dbReference type="ARBA" id="ARBA00022801"/>
    </source>
</evidence>
<evidence type="ECO:0000313" key="16">
    <source>
        <dbReference type="Proteomes" id="UP001357733"/>
    </source>
</evidence>
<evidence type="ECO:0000256" key="11">
    <source>
        <dbReference type="ARBA" id="ARBA00048988"/>
    </source>
</evidence>
<accession>A0AAW9MTL4</accession>
<feature type="binding site" evidence="12">
    <location>
        <position position="527"/>
    </location>
    <ligand>
        <name>Zn(2+)</name>
        <dbReference type="ChEBI" id="CHEBI:29105"/>
        <label>1</label>
    </ligand>
</feature>
<keyword evidence="5 12" id="KW-0378">Hydrolase</keyword>
<keyword evidence="8 12" id="KW-0067">ATP-binding</keyword>
<dbReference type="Pfam" id="PF18074">
    <property type="entry name" value="PriA_C"/>
    <property type="match status" value="1"/>
</dbReference>